<name>A0A0S4XPA4_9BACT</name>
<dbReference type="EMBL" id="FAXN01000045">
    <property type="protein sequence ID" value="CUV65765.1"/>
    <property type="molecule type" value="Genomic_DNA"/>
</dbReference>
<evidence type="ECO:0000256" key="4">
    <source>
        <dbReference type="ARBA" id="ARBA00023136"/>
    </source>
</evidence>
<evidence type="ECO:0000256" key="1">
    <source>
        <dbReference type="ARBA" id="ARBA00022475"/>
    </source>
</evidence>
<dbReference type="GO" id="GO:0016020">
    <property type="term" value="C:membrane"/>
    <property type="evidence" value="ECO:0007669"/>
    <property type="project" value="GOC"/>
</dbReference>
<dbReference type="GO" id="GO:0046872">
    <property type="term" value="F:metal ion binding"/>
    <property type="evidence" value="ECO:0007669"/>
    <property type="project" value="UniProtKB-KW"/>
</dbReference>
<dbReference type="Pfam" id="PF00149">
    <property type="entry name" value="Metallophos"/>
    <property type="match status" value="1"/>
</dbReference>
<evidence type="ECO:0000256" key="2">
    <source>
        <dbReference type="ARBA" id="ARBA00022519"/>
    </source>
</evidence>
<proteinExistence type="predicted"/>
<dbReference type="GO" id="GO:0009245">
    <property type="term" value="P:lipid A biosynthetic process"/>
    <property type="evidence" value="ECO:0007669"/>
    <property type="project" value="TreeGrafter"/>
</dbReference>
<feature type="domain" description="Calcineurin-like phosphoesterase" evidence="6">
    <location>
        <begin position="8"/>
        <end position="195"/>
    </location>
</feature>
<dbReference type="GO" id="GO:0008758">
    <property type="term" value="F:UDP-2,3-diacylglucosamine hydrolase activity"/>
    <property type="evidence" value="ECO:0007669"/>
    <property type="project" value="TreeGrafter"/>
</dbReference>
<evidence type="ECO:0000259" key="6">
    <source>
        <dbReference type="Pfam" id="PF00149"/>
    </source>
</evidence>
<dbReference type="InterPro" id="IPR004843">
    <property type="entry name" value="Calcineurin-like_PHP"/>
</dbReference>
<sequence length="227" mass="26309">MEIQEGAIFIADAHYPHHGDEFLELLKDIKSGNIKTSQLFLMGDIFDLLFGYNDYIVTFTHEAISLLQELSKTMQIHYFEGNHDFCLKDVFPDMHLYSRDEQPITMKIGEKKVSLSHGDRYDAGFGYGVYCKLLRNKITLNILKPFEKKIINHQMSRLPTKIICRKMSNFEQKAEAIMSHYLEYLDMVIEGHFHQAVKIGKYISLPSLACQKMYAVVKNGEIIFKSI</sequence>
<keyword evidence="3" id="KW-0479">Metal-binding</keyword>
<reference evidence="7" key="1">
    <citation type="submission" date="2015-11" db="EMBL/GenBank/DDBJ databases">
        <authorList>
            <person name="Zhang Y."/>
            <person name="Guo Z."/>
        </authorList>
    </citation>
    <scope>NUCLEOTIDE SEQUENCE</scope>
    <source>
        <strain evidence="7">BN30871</strain>
    </source>
</reference>
<organism evidence="7">
    <name type="scientific">Sulfurovum sp. enrichment culture clone C5</name>
    <dbReference type="NCBI Taxonomy" id="497650"/>
    <lineage>
        <taxon>Bacteria</taxon>
        <taxon>Pseudomonadati</taxon>
        <taxon>Campylobacterota</taxon>
        <taxon>Epsilonproteobacteria</taxon>
        <taxon>Campylobacterales</taxon>
        <taxon>Sulfurovaceae</taxon>
        <taxon>Sulfurovum</taxon>
        <taxon>environmental samples</taxon>
    </lineage>
</organism>
<protein>
    <submittedName>
        <fullName evidence="7">Putative metallophosphoesterase</fullName>
        <ecNumber evidence="7">3.6.1.-</ecNumber>
    </submittedName>
</protein>
<dbReference type="InterPro" id="IPR029052">
    <property type="entry name" value="Metallo-depent_PP-like"/>
</dbReference>
<dbReference type="AlphaFoldDB" id="A0A0S4XPA4"/>
<evidence type="ECO:0000256" key="5">
    <source>
        <dbReference type="ARBA" id="ARBA00023211"/>
    </source>
</evidence>
<evidence type="ECO:0000256" key="3">
    <source>
        <dbReference type="ARBA" id="ARBA00022723"/>
    </source>
</evidence>
<evidence type="ECO:0000313" key="7">
    <source>
        <dbReference type="EMBL" id="CUV65765.1"/>
    </source>
</evidence>
<dbReference type="SUPFAM" id="SSF56300">
    <property type="entry name" value="Metallo-dependent phosphatases"/>
    <property type="match status" value="1"/>
</dbReference>
<keyword evidence="2" id="KW-0997">Cell inner membrane</keyword>
<dbReference type="InterPro" id="IPR043461">
    <property type="entry name" value="LpxH-like"/>
</dbReference>
<keyword evidence="5" id="KW-0464">Manganese</keyword>
<gene>
    <name evidence="7" type="ORF">BN3087_440013</name>
</gene>
<dbReference type="PANTHER" id="PTHR34990:SF2">
    <property type="entry name" value="BLL8164 PROTEIN"/>
    <property type="match status" value="1"/>
</dbReference>
<keyword evidence="1" id="KW-1003">Cell membrane</keyword>
<dbReference type="EC" id="3.6.1.-" evidence="7"/>
<keyword evidence="7" id="KW-0378">Hydrolase</keyword>
<dbReference type="Gene3D" id="3.60.21.10">
    <property type="match status" value="1"/>
</dbReference>
<keyword evidence="4" id="KW-0472">Membrane</keyword>
<dbReference type="PANTHER" id="PTHR34990">
    <property type="entry name" value="UDP-2,3-DIACYLGLUCOSAMINE HYDROLASE-RELATED"/>
    <property type="match status" value="1"/>
</dbReference>
<accession>A0A0S4XPA4</accession>